<feature type="compositionally biased region" description="Basic and acidic residues" evidence="1">
    <location>
        <begin position="432"/>
        <end position="444"/>
    </location>
</feature>
<evidence type="ECO:0000259" key="2">
    <source>
        <dbReference type="PROSITE" id="PS50031"/>
    </source>
</evidence>
<dbReference type="AlphaFoldDB" id="A0A0C9RWX9"/>
<feature type="domain" description="EH" evidence="2">
    <location>
        <begin position="60"/>
        <end position="118"/>
    </location>
</feature>
<dbReference type="PANTHER" id="PTHR15463:SF2">
    <property type="entry name" value="SYNERGIN GAMMA"/>
    <property type="match status" value="1"/>
</dbReference>
<dbReference type="Pfam" id="PF12763">
    <property type="entry name" value="EH"/>
    <property type="match status" value="1"/>
</dbReference>
<reference evidence="3" key="1">
    <citation type="submission" date="2015-01" db="EMBL/GenBank/DDBJ databases">
        <title>Transcriptome Assembly of Fopius arisanus.</title>
        <authorList>
            <person name="Geib S."/>
        </authorList>
    </citation>
    <scope>NUCLEOTIDE SEQUENCE</scope>
</reference>
<dbReference type="Proteomes" id="UP000694866">
    <property type="component" value="Unplaced"/>
</dbReference>
<feature type="region of interest" description="Disordered" evidence="1">
    <location>
        <begin position="319"/>
        <end position="389"/>
    </location>
</feature>
<feature type="region of interest" description="Disordered" evidence="1">
    <location>
        <begin position="126"/>
        <end position="209"/>
    </location>
</feature>
<evidence type="ECO:0000313" key="3">
    <source>
        <dbReference type="EMBL" id="JAG82138.1"/>
    </source>
</evidence>
<keyword evidence="4" id="KW-1185">Reference proteome</keyword>
<feature type="compositionally biased region" description="Low complexity" evidence="1">
    <location>
        <begin position="263"/>
        <end position="289"/>
    </location>
</feature>
<dbReference type="InterPro" id="IPR059024">
    <property type="entry name" value="SYNRG_C"/>
</dbReference>
<gene>
    <name evidence="3" type="primary">SYNRG_1</name>
    <name evidence="5" type="synonym">LOC105263048</name>
    <name evidence="3" type="ORF">g.48748</name>
</gene>
<feature type="compositionally biased region" description="Polar residues" evidence="1">
    <location>
        <begin position="131"/>
        <end position="203"/>
    </location>
</feature>
<dbReference type="InterPro" id="IPR000261">
    <property type="entry name" value="EH_dom"/>
</dbReference>
<dbReference type="OrthoDB" id="524326at2759"/>
<feature type="region of interest" description="Disordered" evidence="1">
    <location>
        <begin position="255"/>
        <end position="289"/>
    </location>
</feature>
<organism evidence="3">
    <name type="scientific">Fopius arisanus</name>
    <dbReference type="NCBI Taxonomy" id="64838"/>
    <lineage>
        <taxon>Eukaryota</taxon>
        <taxon>Metazoa</taxon>
        <taxon>Ecdysozoa</taxon>
        <taxon>Arthropoda</taxon>
        <taxon>Hexapoda</taxon>
        <taxon>Insecta</taxon>
        <taxon>Pterygota</taxon>
        <taxon>Neoptera</taxon>
        <taxon>Endopterygota</taxon>
        <taxon>Hymenoptera</taxon>
        <taxon>Apocrita</taxon>
        <taxon>Ichneumonoidea</taxon>
        <taxon>Braconidae</taxon>
        <taxon>Opiinae</taxon>
        <taxon>Fopius</taxon>
    </lineage>
</organism>
<feature type="compositionally biased region" description="Low complexity" evidence="1">
    <location>
        <begin position="214"/>
        <end position="223"/>
    </location>
</feature>
<dbReference type="InterPro" id="IPR039656">
    <property type="entry name" value="SYNRG"/>
</dbReference>
<accession>A0A0C9RWX9</accession>
<dbReference type="PANTHER" id="PTHR15463">
    <property type="entry name" value="AP1 GAMMA SUBUNIT BINDING PROTEIN 1"/>
    <property type="match status" value="1"/>
</dbReference>
<evidence type="ECO:0000256" key="1">
    <source>
        <dbReference type="SAM" id="MobiDB-lite"/>
    </source>
</evidence>
<dbReference type="KEGG" id="fas:105263048"/>
<evidence type="ECO:0000313" key="4">
    <source>
        <dbReference type="Proteomes" id="UP000694866"/>
    </source>
</evidence>
<dbReference type="InterPro" id="IPR011992">
    <property type="entry name" value="EF-hand-dom_pair"/>
</dbReference>
<name>A0A0C9RWX9_9HYME</name>
<proteinExistence type="predicted"/>
<dbReference type="GO" id="GO:0030130">
    <property type="term" value="C:clathrin coat of trans-Golgi network vesicle"/>
    <property type="evidence" value="ECO:0007669"/>
    <property type="project" value="TreeGrafter"/>
</dbReference>
<dbReference type="RefSeq" id="XP_011297312.1">
    <property type="nucleotide sequence ID" value="XM_011299010.1"/>
</dbReference>
<feature type="region of interest" description="Disordered" evidence="1">
    <location>
        <begin position="214"/>
        <end position="233"/>
    </location>
</feature>
<dbReference type="EMBL" id="GBYB01012371">
    <property type="protein sequence ID" value="JAG82138.1"/>
    <property type="molecule type" value="Transcribed_RNA"/>
</dbReference>
<feature type="region of interest" description="Disordered" evidence="1">
    <location>
        <begin position="424"/>
        <end position="444"/>
    </location>
</feature>
<dbReference type="Pfam" id="PF25999">
    <property type="entry name" value="SYNRG_C"/>
    <property type="match status" value="1"/>
</dbReference>
<accession>A0A9R1TVB3</accession>
<dbReference type="PROSITE" id="PS50031">
    <property type="entry name" value="EH"/>
    <property type="match status" value="1"/>
</dbReference>
<reference evidence="5" key="2">
    <citation type="submission" date="2025-04" db="UniProtKB">
        <authorList>
            <consortium name="RefSeq"/>
        </authorList>
    </citation>
    <scope>IDENTIFICATION</scope>
    <source>
        <strain evidence="5">USDA-PBARC FA_bdor</strain>
        <tissue evidence="5">Whole organism</tissue>
    </source>
</reference>
<protein>
    <submittedName>
        <fullName evidence="3">SYNRG_1 protein</fullName>
    </submittedName>
    <submittedName>
        <fullName evidence="5">Synergin gamma isoform X1</fullName>
    </submittedName>
</protein>
<dbReference type="Gene3D" id="1.10.238.10">
    <property type="entry name" value="EF-hand"/>
    <property type="match status" value="1"/>
</dbReference>
<dbReference type="GeneID" id="105263048"/>
<sequence>MNKSRSALDKKLYNLPNWLWSGTNGLPQFYKMIWEAVREDRPTLGVSQGELLVDTNRVFPLLLTSQLPTEVLGYIWSLANQKYSGQLTELELYIVLALIAVAQTSYPFTNLDVLHMLPGPPTPRLNLSFLYPNQPQMQSGSQGHAQTPTSPRSTSQGKSNPQAGSKTYQVSSLQSPQTSITSNPQTSFSSRTGNSQIPGSHSGSKSYQIAISQSQSIPVQSHQVPAAGSSLQAGARPQNLQIHNSHRTYDSNLQVQSLPGPVQSTQTSIISSTSFPKAQGNGSQNSQGQSPIQIYETIVPSSIINSSFISESKLSVSHKSSSDTSSDLSDDFTDFQSAPLPQPSLPNLDPKQGSAIGSRLANHNLSGGSIKKLGEKSKKSALKPKANCSGKEISSDAFGGIFPKCMVKNQTKTVVLKDTVIRNSEPPKTIGTKRESSADQKQSKELSGLDLMNLHSVEDKYSALRILVETPPPTPVEKIQEVPESGSPESLEHEEEQFDDFGDFVSAEQTDLTSGFSQSVLDASMDLFSDFEQFLPNSSGDKEEISFAQETIEALAQLEITASPEKTIDFLEEKYETIMDPEKVIQKEDTISINSIELANGPGVLTRSGSVPSLDLKSFLPSNGDEEKETESMHQLIYWEWKQYMESCILLLQVAVNIFTSINSEAVLQEVLNSAQGYNFLCNLAEVAAVCRRVNFSHKEMDINIMGFDDLLLDIDRIWAEMEPFYVNIPIVTELPVWPLHPGEPNTCALCLTVVTSGRIIYNENTYHATCANLWLNCVNSNLPALKYPLQNHAVSAGGN</sequence>
<evidence type="ECO:0000313" key="5">
    <source>
        <dbReference type="RefSeq" id="XP_011297312.1"/>
    </source>
</evidence>
<dbReference type="SUPFAM" id="SSF47473">
    <property type="entry name" value="EF-hand"/>
    <property type="match status" value="1"/>
</dbReference>